<evidence type="ECO:0000259" key="6">
    <source>
        <dbReference type="PROSITE" id="PS50887"/>
    </source>
</evidence>
<evidence type="ECO:0000259" key="4">
    <source>
        <dbReference type="PROSITE" id="PS50112"/>
    </source>
</evidence>
<dbReference type="Gene3D" id="3.30.70.270">
    <property type="match status" value="1"/>
</dbReference>
<comment type="catalytic activity">
    <reaction evidence="2">
        <text>2 GTP = 3',3'-c-di-GMP + 2 diphosphate</text>
        <dbReference type="Rhea" id="RHEA:24898"/>
        <dbReference type="ChEBI" id="CHEBI:33019"/>
        <dbReference type="ChEBI" id="CHEBI:37565"/>
        <dbReference type="ChEBI" id="CHEBI:58805"/>
        <dbReference type="EC" id="2.7.7.65"/>
    </reaction>
</comment>
<dbReference type="SUPFAM" id="SSF55785">
    <property type="entry name" value="PYP-like sensor domain (PAS domain)"/>
    <property type="match status" value="1"/>
</dbReference>
<dbReference type="InterPro" id="IPR000700">
    <property type="entry name" value="PAS-assoc_C"/>
</dbReference>
<feature type="domain" description="GGDEF" evidence="6">
    <location>
        <begin position="203"/>
        <end position="329"/>
    </location>
</feature>
<organism evidence="7 8">
    <name type="scientific">Sulfurimonas marina</name>
    <dbReference type="NCBI Taxonomy" id="2590551"/>
    <lineage>
        <taxon>Bacteria</taxon>
        <taxon>Pseudomonadati</taxon>
        <taxon>Campylobacterota</taxon>
        <taxon>Epsilonproteobacteria</taxon>
        <taxon>Campylobacterales</taxon>
        <taxon>Sulfurimonadaceae</taxon>
        <taxon>Sulfurimonas</taxon>
    </lineage>
</organism>
<evidence type="ECO:0000313" key="8">
    <source>
        <dbReference type="Proteomes" id="UP000593910"/>
    </source>
</evidence>
<dbReference type="GO" id="GO:0052621">
    <property type="term" value="F:diguanylate cyclase activity"/>
    <property type="evidence" value="ECO:0007669"/>
    <property type="project" value="UniProtKB-EC"/>
</dbReference>
<dbReference type="InterPro" id="IPR035965">
    <property type="entry name" value="PAS-like_dom_sf"/>
</dbReference>
<dbReference type="EC" id="2.7.7.65" evidence="1"/>
<dbReference type="Pfam" id="PF00990">
    <property type="entry name" value="GGDEF"/>
    <property type="match status" value="1"/>
</dbReference>
<dbReference type="SUPFAM" id="SSF55073">
    <property type="entry name" value="Nucleotide cyclase"/>
    <property type="match status" value="1"/>
</dbReference>
<feature type="transmembrane region" description="Helical" evidence="3">
    <location>
        <begin position="6"/>
        <end position="23"/>
    </location>
</feature>
<dbReference type="FunFam" id="3.30.70.270:FF:000001">
    <property type="entry name" value="Diguanylate cyclase domain protein"/>
    <property type="match status" value="1"/>
</dbReference>
<dbReference type="CDD" id="cd01949">
    <property type="entry name" value="GGDEF"/>
    <property type="match status" value="1"/>
</dbReference>
<dbReference type="SMART" id="SM00267">
    <property type="entry name" value="GGDEF"/>
    <property type="match status" value="1"/>
</dbReference>
<dbReference type="PROSITE" id="PS50113">
    <property type="entry name" value="PAC"/>
    <property type="match status" value="1"/>
</dbReference>
<dbReference type="KEGG" id="smax:FJR03_10565"/>
<proteinExistence type="predicted"/>
<evidence type="ECO:0000313" key="7">
    <source>
        <dbReference type="EMBL" id="QOP42152.1"/>
    </source>
</evidence>
<dbReference type="PANTHER" id="PTHR45138">
    <property type="entry name" value="REGULATORY COMPONENTS OF SENSORY TRANSDUCTION SYSTEM"/>
    <property type="match status" value="1"/>
</dbReference>
<keyword evidence="8" id="KW-1185">Reference proteome</keyword>
<dbReference type="Pfam" id="PF08448">
    <property type="entry name" value="PAS_4"/>
    <property type="match status" value="1"/>
</dbReference>
<dbReference type="PROSITE" id="PS50112">
    <property type="entry name" value="PAS"/>
    <property type="match status" value="1"/>
</dbReference>
<keyword evidence="3" id="KW-1133">Transmembrane helix</keyword>
<dbReference type="AlphaFoldDB" id="A0A7M1B0I1"/>
<sequence>MGREMFYIILVLVFLIIFIYLRFRKQQQKLIEAKEKYKSIVEDLGENFFAYRMDAEFNFVYFSKNMENILGVPPQDVLGKNFDNMLEWTGDSIEVGAKSLEAYYTGKQQSDLTMMSFIHPITGKERFIRVADHAVHDSSGNLLWIEGILEDITDRINAEKELQQKQLEFEKLATTDILTGVYNRYSIMKQIKEEMRRIKRKEEPLSLIMYDYDHFKDVNDNFGHDIGDYVLKETTKIISQGIREIDKIGRYGGEEFLILLPYSNLSDTLEVAQRIKDAVASHHFKGVKQITISLGVAQYNKGESLQSLLKRIDEKMYQSKHLGRNRVSS</sequence>
<name>A0A7M1B0I1_9BACT</name>
<keyword evidence="3" id="KW-0812">Transmembrane</keyword>
<feature type="domain" description="PAC" evidence="5">
    <location>
        <begin position="108"/>
        <end position="164"/>
    </location>
</feature>
<accession>A0A7M1B0I1</accession>
<feature type="domain" description="PAS" evidence="4">
    <location>
        <begin position="33"/>
        <end position="87"/>
    </location>
</feature>
<dbReference type="NCBIfam" id="TIGR00229">
    <property type="entry name" value="sensory_box"/>
    <property type="match status" value="1"/>
</dbReference>
<dbReference type="Gene3D" id="3.30.450.20">
    <property type="entry name" value="PAS domain"/>
    <property type="match status" value="1"/>
</dbReference>
<protein>
    <recommendedName>
        <fullName evidence="1">diguanylate cyclase</fullName>
        <ecNumber evidence="1">2.7.7.65</ecNumber>
    </recommendedName>
</protein>
<dbReference type="InterPro" id="IPR013656">
    <property type="entry name" value="PAS_4"/>
</dbReference>
<dbReference type="InterPro" id="IPR029787">
    <property type="entry name" value="Nucleotide_cyclase"/>
</dbReference>
<dbReference type="EMBL" id="CP041165">
    <property type="protein sequence ID" value="QOP42152.1"/>
    <property type="molecule type" value="Genomic_DNA"/>
</dbReference>
<reference evidence="7 8" key="1">
    <citation type="submission" date="2019-06" db="EMBL/GenBank/DDBJ databases">
        <title>Sulfurimonas gotlandica sp. nov., a chemoautotrophic and psychrotolerant epsilonproteobacterium isolated from a pelagic redoxcline, and an emended description of the genus Sulfurimonas.</title>
        <authorList>
            <person name="Wang S."/>
            <person name="Jiang L."/>
            <person name="Shao Z."/>
        </authorList>
    </citation>
    <scope>NUCLEOTIDE SEQUENCE [LARGE SCALE GENOMIC DNA]</scope>
    <source>
        <strain evidence="7 8">B2</strain>
    </source>
</reference>
<dbReference type="PROSITE" id="PS50887">
    <property type="entry name" value="GGDEF"/>
    <property type="match status" value="1"/>
</dbReference>
<evidence type="ECO:0000256" key="2">
    <source>
        <dbReference type="ARBA" id="ARBA00034247"/>
    </source>
</evidence>
<dbReference type="NCBIfam" id="TIGR00254">
    <property type="entry name" value="GGDEF"/>
    <property type="match status" value="1"/>
</dbReference>
<evidence type="ECO:0000256" key="1">
    <source>
        <dbReference type="ARBA" id="ARBA00012528"/>
    </source>
</evidence>
<dbReference type="InterPro" id="IPR050469">
    <property type="entry name" value="Diguanylate_Cyclase"/>
</dbReference>
<evidence type="ECO:0000259" key="5">
    <source>
        <dbReference type="PROSITE" id="PS50113"/>
    </source>
</evidence>
<evidence type="ECO:0000256" key="3">
    <source>
        <dbReference type="SAM" id="Phobius"/>
    </source>
</evidence>
<dbReference type="Proteomes" id="UP000593910">
    <property type="component" value="Chromosome"/>
</dbReference>
<dbReference type="InterPro" id="IPR000160">
    <property type="entry name" value="GGDEF_dom"/>
</dbReference>
<dbReference type="InterPro" id="IPR043128">
    <property type="entry name" value="Rev_trsase/Diguanyl_cyclase"/>
</dbReference>
<keyword evidence="3" id="KW-0472">Membrane</keyword>
<dbReference type="PANTHER" id="PTHR45138:SF9">
    <property type="entry name" value="DIGUANYLATE CYCLASE DGCM-RELATED"/>
    <property type="match status" value="1"/>
</dbReference>
<gene>
    <name evidence="7" type="ORF">FJR03_10565</name>
</gene>
<dbReference type="InterPro" id="IPR000014">
    <property type="entry name" value="PAS"/>
</dbReference>